<feature type="repeat" description="TPR" evidence="3">
    <location>
        <begin position="137"/>
        <end position="170"/>
    </location>
</feature>
<keyword evidence="1" id="KW-0677">Repeat</keyword>
<proteinExistence type="predicted"/>
<feature type="repeat" description="TPR" evidence="3">
    <location>
        <begin position="271"/>
        <end position="304"/>
    </location>
</feature>
<dbReference type="Proteomes" id="UP000230392">
    <property type="component" value="Unassembled WGS sequence"/>
</dbReference>
<dbReference type="EMBL" id="PCRF01000015">
    <property type="protein sequence ID" value="PIP16748.1"/>
    <property type="molecule type" value="Genomic_DNA"/>
</dbReference>
<dbReference type="SMART" id="SM00028">
    <property type="entry name" value="TPR"/>
    <property type="match status" value="9"/>
</dbReference>
<dbReference type="InterPro" id="IPR011990">
    <property type="entry name" value="TPR-like_helical_dom_sf"/>
</dbReference>
<evidence type="ECO:0000256" key="2">
    <source>
        <dbReference type="ARBA" id="ARBA00022803"/>
    </source>
</evidence>
<dbReference type="PANTHER" id="PTHR45586">
    <property type="entry name" value="TPR REPEAT-CONTAINING PROTEIN PA4667"/>
    <property type="match status" value="1"/>
</dbReference>
<dbReference type="Gene3D" id="1.25.40.10">
    <property type="entry name" value="Tetratricopeptide repeat domain"/>
    <property type="match status" value="2"/>
</dbReference>
<organism evidence="4 5">
    <name type="scientific">bacterium (Candidatus Ratteibacteria) CG23_combo_of_CG06-09_8_20_14_all_48_7</name>
    <dbReference type="NCBI Taxonomy" id="2014292"/>
    <lineage>
        <taxon>Bacteria</taxon>
        <taxon>Candidatus Ratteibacteria</taxon>
    </lineage>
</organism>
<feature type="repeat" description="TPR" evidence="3">
    <location>
        <begin position="205"/>
        <end position="238"/>
    </location>
</feature>
<feature type="repeat" description="TPR" evidence="3">
    <location>
        <begin position="103"/>
        <end position="136"/>
    </location>
</feature>
<dbReference type="PANTHER" id="PTHR45586:SF1">
    <property type="entry name" value="LIPOPOLYSACCHARIDE ASSEMBLY PROTEIN B"/>
    <property type="match status" value="1"/>
</dbReference>
<feature type="repeat" description="TPR" evidence="3">
    <location>
        <begin position="171"/>
        <end position="204"/>
    </location>
</feature>
<gene>
    <name evidence="4" type="ORF">COX46_00345</name>
</gene>
<evidence type="ECO:0000256" key="3">
    <source>
        <dbReference type="PROSITE-ProRule" id="PRU00339"/>
    </source>
</evidence>
<dbReference type="PROSITE" id="PS50005">
    <property type="entry name" value="TPR"/>
    <property type="match status" value="6"/>
</dbReference>
<accession>A0A2G9YBZ9</accession>
<dbReference type="InterPro" id="IPR051012">
    <property type="entry name" value="CellSynth/LPSAsmb/PSIAsmb"/>
</dbReference>
<keyword evidence="2 3" id="KW-0802">TPR repeat</keyword>
<dbReference type="InterPro" id="IPR019734">
    <property type="entry name" value="TPR_rpt"/>
</dbReference>
<protein>
    <submittedName>
        <fullName evidence="4">Uncharacterized protein</fullName>
    </submittedName>
</protein>
<evidence type="ECO:0000313" key="4">
    <source>
        <dbReference type="EMBL" id="PIP16748.1"/>
    </source>
</evidence>
<dbReference type="Pfam" id="PF14559">
    <property type="entry name" value="TPR_19"/>
    <property type="match status" value="2"/>
</dbReference>
<dbReference type="Pfam" id="PF13432">
    <property type="entry name" value="TPR_16"/>
    <property type="match status" value="1"/>
</dbReference>
<evidence type="ECO:0000313" key="5">
    <source>
        <dbReference type="Proteomes" id="UP000230392"/>
    </source>
</evidence>
<comment type="caution">
    <text evidence="4">The sequence shown here is derived from an EMBL/GenBank/DDBJ whole genome shotgun (WGS) entry which is preliminary data.</text>
</comment>
<evidence type="ECO:0000256" key="1">
    <source>
        <dbReference type="ARBA" id="ARBA00022737"/>
    </source>
</evidence>
<dbReference type="AlphaFoldDB" id="A0A2G9YBZ9"/>
<sequence length="440" mass="51215">MRYRIVCFIFFIFALLTLPTFGGTGEIKIKKVPAPYADYLKGLAAIEEGDLPSAESYLKNALKISPRSSEIWSGLAEIYLKTNRLEKALAYFRKARSLNHQNKEAYYGLGFIYLRLQKPGMARLQYEALLELFPDEKPVYFLLADLYTSEKMLYPALQIYRKILKFLPDEAVVFYNYSVILVQLKKFDAARENIDKTLELAPDFIPAQVLLARIYQETNDLPNAKKTYQTILEQSPHERIILTELAKLYIDEHNWLESADTLAKMPEPKDAETLRLMGYLYDRAEEYGKALVFLEKSLELKDNVDSRFYLAITLDHLNRDTETITELRKLVSAEPENAVTLNYLGYTLVERNENLDEAEILIKKAVRLDPDNGAYLDSLGWLYFKKGNLPFARYYLLKAIRRDEDPEIYQHLSEIYQRLGRQRKSAYYQNKSSSFKKPLK</sequence>
<reference evidence="4 5" key="1">
    <citation type="submission" date="2017-09" db="EMBL/GenBank/DDBJ databases">
        <title>Depth-based differentiation of microbial function through sediment-hosted aquifers and enrichment of novel symbionts in the deep terrestrial subsurface.</title>
        <authorList>
            <person name="Probst A.J."/>
            <person name="Ladd B."/>
            <person name="Jarett J.K."/>
            <person name="Geller-Mcgrath D.E."/>
            <person name="Sieber C.M."/>
            <person name="Emerson J.B."/>
            <person name="Anantharaman K."/>
            <person name="Thomas B.C."/>
            <person name="Malmstrom R."/>
            <person name="Stieglmeier M."/>
            <person name="Klingl A."/>
            <person name="Woyke T."/>
            <person name="Ryan C.M."/>
            <person name="Banfield J.F."/>
        </authorList>
    </citation>
    <scope>NUCLEOTIDE SEQUENCE [LARGE SCALE GENOMIC DNA]</scope>
    <source>
        <strain evidence="4">CG23_combo_of_CG06-09_8_20_14_all_48_7</strain>
    </source>
</reference>
<feature type="repeat" description="TPR" evidence="3">
    <location>
        <begin position="69"/>
        <end position="102"/>
    </location>
</feature>
<dbReference type="SUPFAM" id="SSF48452">
    <property type="entry name" value="TPR-like"/>
    <property type="match status" value="2"/>
</dbReference>
<name>A0A2G9YBZ9_9BACT</name>